<proteinExistence type="inferred from homology"/>
<keyword evidence="6 10" id="KW-1133">Transmembrane helix</keyword>
<dbReference type="GO" id="GO:0005789">
    <property type="term" value="C:endoplasmic reticulum membrane"/>
    <property type="evidence" value="ECO:0007669"/>
    <property type="project" value="UniProtKB-SubCell"/>
</dbReference>
<feature type="signal peptide" evidence="11">
    <location>
        <begin position="1"/>
        <end position="18"/>
    </location>
</feature>
<keyword evidence="5" id="KW-0256">Endoplasmic reticulum</keyword>
<dbReference type="eggNOG" id="KOG3593">
    <property type="taxonomic scope" value="Eukaryota"/>
</dbReference>
<evidence type="ECO:0000256" key="1">
    <source>
        <dbReference type="ARBA" id="ARBA00004115"/>
    </source>
</evidence>
<dbReference type="WBParaSite" id="Csp11.Scaffold630.g19598.t1">
    <property type="protein sequence ID" value="Csp11.Scaffold630.g19598.t1"/>
    <property type="gene ID" value="Csp11.Scaffold630.g19598"/>
</dbReference>
<keyword evidence="13" id="KW-1185">Reference proteome</keyword>
<evidence type="ECO:0000256" key="5">
    <source>
        <dbReference type="ARBA" id="ARBA00022824"/>
    </source>
</evidence>
<organism evidence="13 14">
    <name type="scientific">Caenorhabditis tropicalis</name>
    <dbReference type="NCBI Taxonomy" id="1561998"/>
    <lineage>
        <taxon>Eukaryota</taxon>
        <taxon>Metazoa</taxon>
        <taxon>Ecdysozoa</taxon>
        <taxon>Nematoda</taxon>
        <taxon>Chromadorea</taxon>
        <taxon>Rhabditida</taxon>
        <taxon>Rhabditina</taxon>
        <taxon>Rhabditomorpha</taxon>
        <taxon>Rhabditoidea</taxon>
        <taxon>Rhabditidae</taxon>
        <taxon>Peloderinae</taxon>
        <taxon>Caenorhabditis</taxon>
    </lineage>
</organism>
<dbReference type="Gene3D" id="2.60.120.430">
    <property type="entry name" value="Galactose-binding lectin"/>
    <property type="match status" value="1"/>
</dbReference>
<evidence type="ECO:0000256" key="3">
    <source>
        <dbReference type="ARBA" id="ARBA00022692"/>
    </source>
</evidence>
<dbReference type="GO" id="GO:0030246">
    <property type="term" value="F:carbohydrate binding"/>
    <property type="evidence" value="ECO:0007669"/>
    <property type="project" value="InterPro"/>
</dbReference>
<dbReference type="Proteomes" id="UP000095282">
    <property type="component" value="Unplaced"/>
</dbReference>
<keyword evidence="8" id="KW-0325">Glycoprotein</keyword>
<keyword evidence="3 10" id="KW-0812">Transmembrane</keyword>
<comment type="similarity">
    <text evidence="2">Belongs to the malectin family.</text>
</comment>
<evidence type="ECO:0000256" key="8">
    <source>
        <dbReference type="ARBA" id="ARBA00023180"/>
    </source>
</evidence>
<feature type="chain" id="PRO_5009309379" evidence="11">
    <location>
        <begin position="19"/>
        <end position="273"/>
    </location>
</feature>
<name>A0A1I7UUX6_9PELO</name>
<dbReference type="STRING" id="1561998.A0A1I7UUX6"/>
<dbReference type="PANTHER" id="PTHR13460">
    <property type="match status" value="1"/>
</dbReference>
<sequence>MKPLLLFLLLLLLPATSAINLSNRVISAVNCGGPETLGAYGILYSEDPSDSGVSSDAGRAFSFSNAEDRDVEIYQTERWSKESFSYEIPVSEDGDYVIILKFSEVYFERPDQKVFNVKINSKTVVKNLDIFEKSGGRGFAHDIYIPINYRGKIVIELAKGANDNPKINGFVVLRGGLEGLPEPPEKFVASERFREDFDMYENDIIEEYVKPQVIQDSSSEVDPESEEMFTATTGSENPFEQESSMDSLLLPVISAFIIIIPVAYVFQMRYAHD</sequence>
<dbReference type="InterPro" id="IPR021720">
    <property type="entry name" value="Malectin_dom"/>
</dbReference>
<evidence type="ECO:0000256" key="4">
    <source>
        <dbReference type="ARBA" id="ARBA00022729"/>
    </source>
</evidence>
<evidence type="ECO:0000256" key="11">
    <source>
        <dbReference type="SAM" id="SignalP"/>
    </source>
</evidence>
<protein>
    <submittedName>
        <fullName evidence="14">Malectin domain-containing protein</fullName>
    </submittedName>
</protein>
<evidence type="ECO:0000313" key="14">
    <source>
        <dbReference type="WBParaSite" id="Csp11.Scaffold630.g19598.t1"/>
    </source>
</evidence>
<comment type="subcellular location">
    <subcellularLocation>
        <location evidence="1">Endoplasmic reticulum membrane</location>
        <topology evidence="1">Single-pass type I membrane protein</topology>
    </subcellularLocation>
</comment>
<evidence type="ECO:0000256" key="2">
    <source>
        <dbReference type="ARBA" id="ARBA00009141"/>
    </source>
</evidence>
<evidence type="ECO:0000256" key="10">
    <source>
        <dbReference type="SAM" id="Phobius"/>
    </source>
</evidence>
<evidence type="ECO:0000313" key="13">
    <source>
        <dbReference type="Proteomes" id="UP000095282"/>
    </source>
</evidence>
<evidence type="ECO:0000256" key="6">
    <source>
        <dbReference type="ARBA" id="ARBA00022989"/>
    </source>
</evidence>
<evidence type="ECO:0000259" key="12">
    <source>
        <dbReference type="Pfam" id="PF11721"/>
    </source>
</evidence>
<keyword evidence="4 11" id="KW-0732">Signal</keyword>
<keyword evidence="7 10" id="KW-0472">Membrane</keyword>
<dbReference type="Pfam" id="PF11721">
    <property type="entry name" value="Malectin"/>
    <property type="match status" value="1"/>
</dbReference>
<dbReference type="AlphaFoldDB" id="A0A1I7UUX6"/>
<evidence type="ECO:0000256" key="7">
    <source>
        <dbReference type="ARBA" id="ARBA00023136"/>
    </source>
</evidence>
<accession>A0A1I7UUX6</accession>
<feature type="domain" description="Malectin" evidence="12">
    <location>
        <begin position="26"/>
        <end position="169"/>
    </location>
</feature>
<keyword evidence="9" id="KW-0119">Carbohydrate metabolism</keyword>
<reference evidence="14" key="1">
    <citation type="submission" date="2016-11" db="UniProtKB">
        <authorList>
            <consortium name="WormBaseParasite"/>
        </authorList>
    </citation>
    <scope>IDENTIFICATION</scope>
</reference>
<dbReference type="PANTHER" id="PTHR13460:SF0">
    <property type="entry name" value="MALECTIN"/>
    <property type="match status" value="1"/>
</dbReference>
<dbReference type="InterPro" id="IPR039155">
    <property type="entry name" value="MLEC"/>
</dbReference>
<feature type="transmembrane region" description="Helical" evidence="10">
    <location>
        <begin position="248"/>
        <end position="266"/>
    </location>
</feature>
<evidence type="ECO:0000256" key="9">
    <source>
        <dbReference type="ARBA" id="ARBA00023277"/>
    </source>
</evidence>